<reference evidence="2" key="1">
    <citation type="submission" date="2020-10" db="EMBL/GenBank/DDBJ databases">
        <title>Sequencing the genomes of 1000 actinobacteria strains.</title>
        <authorList>
            <person name="Klenk H.-P."/>
        </authorList>
    </citation>
    <scope>NUCLEOTIDE SEQUENCE</scope>
    <source>
        <strain evidence="2">DSM 45354</strain>
    </source>
</reference>
<evidence type="ECO:0000256" key="1">
    <source>
        <dbReference type="SAM" id="MobiDB-lite"/>
    </source>
</evidence>
<dbReference type="Proteomes" id="UP000638648">
    <property type="component" value="Unassembled WGS sequence"/>
</dbReference>
<sequence>MPDLDPARRVSLLVGTTVGAFVVSSDPERRTWRTRGPLLPEWQVYDLMALPGTGRLLAATNRPADSPATEAVVHASDDHGVTWRRLPGSPRYPSGGPRGVREIWRFGEPDSAPDSRLYAGVADAGLFTSVDEGESWTLVTGLDSHPTRPFWDTPATAGCLHSIVVHPTDRRRIWVAVAGAGVFGSDDGGLSWEPRNSGLPPAPPDHPCPAVGRHVHKLALDPRPPYPLYLQHRGNVSVSTDRGRSWQPVAGSLPGAFGFPLVVDRCGTLYVAPLAGPGRRTMPDGRLALYRSADGGASWTECRKGLPEAPRHVSVLRDSISVDDSDPVGVYFGTTSGELFASPDGGDSWRQIPGDFTRITSLRTRVDDNAASADAGPGSTWGSAGGEQGPPGGVVEPA</sequence>
<dbReference type="SUPFAM" id="SSF110296">
    <property type="entry name" value="Oligoxyloglucan reducing end-specific cellobiohydrolase"/>
    <property type="match status" value="1"/>
</dbReference>
<gene>
    <name evidence="2" type="ORF">HEB94_007164</name>
</gene>
<evidence type="ECO:0000313" key="2">
    <source>
        <dbReference type="EMBL" id="MBE1610316.1"/>
    </source>
</evidence>
<comment type="caution">
    <text evidence="2">The sequence shown here is derived from an EMBL/GenBank/DDBJ whole genome shotgun (WGS) entry which is preliminary data.</text>
</comment>
<accession>A0A927N115</accession>
<dbReference type="InterPro" id="IPR052025">
    <property type="entry name" value="Xyloglucanase_GH74"/>
</dbReference>
<evidence type="ECO:0000313" key="3">
    <source>
        <dbReference type="Proteomes" id="UP000638648"/>
    </source>
</evidence>
<feature type="region of interest" description="Disordered" evidence="1">
    <location>
        <begin position="367"/>
        <end position="398"/>
    </location>
</feature>
<dbReference type="AlphaFoldDB" id="A0A927N115"/>
<feature type="compositionally biased region" description="Gly residues" evidence="1">
    <location>
        <begin position="383"/>
        <end position="392"/>
    </location>
</feature>
<dbReference type="Gene3D" id="2.130.10.10">
    <property type="entry name" value="YVTN repeat-like/Quinoprotein amine dehydrogenase"/>
    <property type="match status" value="1"/>
</dbReference>
<dbReference type="PANTHER" id="PTHR43739">
    <property type="entry name" value="XYLOGLUCANASE (EUROFUNG)"/>
    <property type="match status" value="1"/>
</dbReference>
<dbReference type="GO" id="GO:0010411">
    <property type="term" value="P:xyloglucan metabolic process"/>
    <property type="evidence" value="ECO:0007669"/>
    <property type="project" value="TreeGrafter"/>
</dbReference>
<proteinExistence type="predicted"/>
<dbReference type="RefSeq" id="WP_192753703.1">
    <property type="nucleotide sequence ID" value="NZ_BAABJL010000095.1"/>
</dbReference>
<organism evidence="2 3">
    <name type="scientific">Actinopolymorpha pittospori</name>
    <dbReference type="NCBI Taxonomy" id="648752"/>
    <lineage>
        <taxon>Bacteria</taxon>
        <taxon>Bacillati</taxon>
        <taxon>Actinomycetota</taxon>
        <taxon>Actinomycetes</taxon>
        <taxon>Propionibacteriales</taxon>
        <taxon>Actinopolymorphaceae</taxon>
        <taxon>Actinopolymorpha</taxon>
    </lineage>
</organism>
<dbReference type="EMBL" id="JADBEM010000001">
    <property type="protein sequence ID" value="MBE1610316.1"/>
    <property type="molecule type" value="Genomic_DNA"/>
</dbReference>
<keyword evidence="3" id="KW-1185">Reference proteome</keyword>
<protein>
    <submittedName>
        <fullName evidence="2">Photosystem II stability/assembly factor-like uncharacterized protein</fullName>
    </submittedName>
</protein>
<dbReference type="PANTHER" id="PTHR43739:SF5">
    <property type="entry name" value="EXO-ALPHA-SIALIDASE"/>
    <property type="match status" value="1"/>
</dbReference>
<dbReference type="CDD" id="cd15482">
    <property type="entry name" value="Sialidase_non-viral"/>
    <property type="match status" value="1"/>
</dbReference>
<name>A0A927N115_9ACTN</name>
<dbReference type="InterPro" id="IPR015943">
    <property type="entry name" value="WD40/YVTN_repeat-like_dom_sf"/>
</dbReference>